<dbReference type="EMBL" id="CP012600">
    <property type="protein sequence ID" value="ALC81644.1"/>
    <property type="molecule type" value="Genomic_DNA"/>
</dbReference>
<dbReference type="Proteomes" id="UP000067625">
    <property type="component" value="Chromosome"/>
</dbReference>
<keyword evidence="3" id="KW-1185">Reference proteome</keyword>
<gene>
    <name evidence="2" type="ORF">AM592_08520</name>
</gene>
<dbReference type="PROSITE" id="PS50933">
    <property type="entry name" value="CHRD"/>
    <property type="match status" value="1"/>
</dbReference>
<dbReference type="AlphaFoldDB" id="A0A0M5J9Z0"/>
<sequence length="147" mass="16328">MNKHHHKSDFFIARLRGSEEVPPVRTNASGFAQFQISSDEKSIRYQLEVNNLRNFTQAHIHIGERGENGPVVVFLFGPVDPSISVTQGVIEGTITKNDLVGPLSGKPLSALIKLIRDGRTYVNAHTVQNPDGEIRGQIKPYQSKIKN</sequence>
<accession>A0A0M5J9Z0</accession>
<name>A0A0M5J9Z0_9BACI</name>
<dbReference type="STRING" id="1441095.AM592_08520"/>
<dbReference type="SMART" id="SM00754">
    <property type="entry name" value="CHRD"/>
    <property type="match status" value="1"/>
</dbReference>
<reference evidence="2 3" key="2">
    <citation type="journal article" date="2016" name="Int. J. Syst. Evol. Microbiol.">
        <title>Bacillus gobiensis sp. nov., isolated from a soil sample.</title>
        <authorList>
            <person name="Liu B."/>
            <person name="Liu G.H."/>
            <person name="Cetin S."/>
            <person name="Schumann P."/>
            <person name="Pan Z.Z."/>
            <person name="Chen Q.Q."/>
        </authorList>
    </citation>
    <scope>NUCLEOTIDE SEQUENCE [LARGE SCALE GENOMIC DNA]</scope>
    <source>
        <strain evidence="2 3">FJAT-4402</strain>
    </source>
</reference>
<proteinExistence type="predicted"/>
<evidence type="ECO:0000313" key="3">
    <source>
        <dbReference type="Proteomes" id="UP000067625"/>
    </source>
</evidence>
<protein>
    <recommendedName>
        <fullName evidence="1">CHRD domain-containing protein</fullName>
    </recommendedName>
</protein>
<dbReference type="Pfam" id="PF07452">
    <property type="entry name" value="CHRD"/>
    <property type="match status" value="1"/>
</dbReference>
<dbReference type="RefSeq" id="WP_053603404.1">
    <property type="nucleotide sequence ID" value="NZ_CP012600.1"/>
</dbReference>
<dbReference type="OrthoDB" id="571052at2"/>
<dbReference type="PATRIC" id="fig|1441095.3.peg.1872"/>
<organism evidence="2 3">
    <name type="scientific">Bacillus gobiensis</name>
    <dbReference type="NCBI Taxonomy" id="1441095"/>
    <lineage>
        <taxon>Bacteria</taxon>
        <taxon>Bacillati</taxon>
        <taxon>Bacillota</taxon>
        <taxon>Bacilli</taxon>
        <taxon>Bacillales</taxon>
        <taxon>Bacillaceae</taxon>
        <taxon>Bacillus</taxon>
    </lineage>
</organism>
<evidence type="ECO:0000259" key="1">
    <source>
        <dbReference type="PROSITE" id="PS50933"/>
    </source>
</evidence>
<feature type="domain" description="CHRD" evidence="1">
    <location>
        <begin position="7"/>
        <end position="143"/>
    </location>
</feature>
<evidence type="ECO:0000313" key="2">
    <source>
        <dbReference type="EMBL" id="ALC81644.1"/>
    </source>
</evidence>
<dbReference type="InterPro" id="IPR010895">
    <property type="entry name" value="CHRD"/>
</dbReference>
<reference evidence="3" key="1">
    <citation type="submission" date="2015-08" db="EMBL/GenBank/DDBJ databases">
        <title>Genome sequencing project for genomic taxonomy and phylogenomics of Bacillus-like bacteria.</title>
        <authorList>
            <person name="Liu B."/>
            <person name="Wang J."/>
            <person name="Zhu Y."/>
            <person name="Liu G."/>
            <person name="Chen Q."/>
            <person name="Chen Z."/>
            <person name="Lan J."/>
            <person name="Che J."/>
            <person name="Ge C."/>
            <person name="Shi H."/>
            <person name="Pan Z."/>
            <person name="Liu X."/>
        </authorList>
    </citation>
    <scope>NUCLEOTIDE SEQUENCE [LARGE SCALE GENOMIC DNA]</scope>
    <source>
        <strain evidence="3">FJAT-4402</strain>
    </source>
</reference>